<protein>
    <recommendedName>
        <fullName evidence="1">Transposase MuDR plant domain-containing protein</fullName>
    </recommendedName>
</protein>
<evidence type="ECO:0000313" key="3">
    <source>
        <dbReference type="Proteomes" id="UP000289738"/>
    </source>
</evidence>
<reference evidence="2 3" key="1">
    <citation type="submission" date="2019-01" db="EMBL/GenBank/DDBJ databases">
        <title>Sequencing of cultivated peanut Arachis hypogaea provides insights into genome evolution and oil improvement.</title>
        <authorList>
            <person name="Chen X."/>
        </authorList>
    </citation>
    <scope>NUCLEOTIDE SEQUENCE [LARGE SCALE GENOMIC DNA]</scope>
    <source>
        <strain evidence="3">cv. Fuhuasheng</strain>
        <tissue evidence="2">Leaves</tissue>
    </source>
</reference>
<name>A0A445DV60_ARAHY</name>
<comment type="caution">
    <text evidence="2">The sequence shown here is derived from an EMBL/GenBank/DDBJ whole genome shotgun (WGS) entry which is preliminary data.</text>
</comment>
<dbReference type="Pfam" id="PF03108">
    <property type="entry name" value="DBD_Tnp_Mut"/>
    <property type="match status" value="1"/>
</dbReference>
<feature type="domain" description="Transposase MuDR plant" evidence="1">
    <location>
        <begin position="124"/>
        <end position="188"/>
    </location>
</feature>
<organism evidence="2 3">
    <name type="scientific">Arachis hypogaea</name>
    <name type="common">Peanut</name>
    <dbReference type="NCBI Taxonomy" id="3818"/>
    <lineage>
        <taxon>Eukaryota</taxon>
        <taxon>Viridiplantae</taxon>
        <taxon>Streptophyta</taxon>
        <taxon>Embryophyta</taxon>
        <taxon>Tracheophyta</taxon>
        <taxon>Spermatophyta</taxon>
        <taxon>Magnoliopsida</taxon>
        <taxon>eudicotyledons</taxon>
        <taxon>Gunneridae</taxon>
        <taxon>Pentapetalae</taxon>
        <taxon>rosids</taxon>
        <taxon>fabids</taxon>
        <taxon>Fabales</taxon>
        <taxon>Fabaceae</taxon>
        <taxon>Papilionoideae</taxon>
        <taxon>50 kb inversion clade</taxon>
        <taxon>dalbergioids sensu lato</taxon>
        <taxon>Dalbergieae</taxon>
        <taxon>Pterocarpus clade</taxon>
        <taxon>Arachis</taxon>
    </lineage>
</organism>
<sequence>MYTADVLYIYISTNSVSRADDRVVPYEAGWVGKDVLGDIDWEEDNNDSEEEFEANYEVDDENNDGDKVVNPMMQNEIDALVNQHSFGIPSFMQTLDLAGMHVPKFLEYVNMGEGKVAAEDGDFSVGMEFGSRESVISAIKSYTISRGVDYIVYESKPQTFYVKCKGYGVECDWLIRANLIRKKVQWEIRRYNGEHMCTMGTISQYHGKLDSDTIVNAIRPLIEAKPLIKVKSIITKDQSRSNYIVSYYRAWLEKPKLVAKIFDDWEVFYQTLPIWLKAMTAKMSRHIGSNFLRRVKAPYLHKLVVNIESFQRVGNIVINQFDRHNEMFEVERLTCCHALVCCSNQRLDWQIYVHDMYKMFEICKVYRGKFVSMGDPSTWARCEGVKVIAI</sequence>
<accession>A0A445DV60</accession>
<proteinExistence type="predicted"/>
<dbReference type="EMBL" id="SDMP01000003">
    <property type="protein sequence ID" value="RYR67017.1"/>
    <property type="molecule type" value="Genomic_DNA"/>
</dbReference>
<dbReference type="InterPro" id="IPR004332">
    <property type="entry name" value="Transposase_MuDR"/>
</dbReference>
<evidence type="ECO:0000259" key="1">
    <source>
        <dbReference type="Pfam" id="PF03108"/>
    </source>
</evidence>
<keyword evidence="3" id="KW-1185">Reference proteome</keyword>
<dbReference type="Proteomes" id="UP000289738">
    <property type="component" value="Chromosome A03"/>
</dbReference>
<dbReference type="PANTHER" id="PTHR31973">
    <property type="entry name" value="POLYPROTEIN, PUTATIVE-RELATED"/>
    <property type="match status" value="1"/>
</dbReference>
<evidence type="ECO:0000313" key="2">
    <source>
        <dbReference type="EMBL" id="RYR67017.1"/>
    </source>
</evidence>
<gene>
    <name evidence="2" type="ORF">Ahy_A03g013234</name>
</gene>
<dbReference type="PANTHER" id="PTHR31973:SF195">
    <property type="entry name" value="MUDR FAMILY TRANSPOSASE"/>
    <property type="match status" value="1"/>
</dbReference>
<dbReference type="AlphaFoldDB" id="A0A445DV60"/>